<evidence type="ECO:0000313" key="9">
    <source>
        <dbReference type="RefSeq" id="XP_026747787.1"/>
    </source>
</evidence>
<dbReference type="KEGG" id="tnl:113508840"/>
<accession>A0A7E5X5M4</accession>
<dbReference type="GeneID" id="113508840"/>
<evidence type="ECO:0000256" key="4">
    <source>
        <dbReference type="ARBA" id="ARBA00023157"/>
    </source>
</evidence>
<dbReference type="PANTHER" id="PTHR11559">
    <property type="entry name" value="CARBOXYLESTERASE"/>
    <property type="match status" value="1"/>
</dbReference>
<dbReference type="InterPro" id="IPR002018">
    <property type="entry name" value="CarbesteraseB"/>
</dbReference>
<keyword evidence="8" id="KW-1185">Reference proteome</keyword>
<dbReference type="InterPro" id="IPR019826">
    <property type="entry name" value="Carboxylesterase_B_AS"/>
</dbReference>
<gene>
    <name evidence="9" type="primary">LOC113508840</name>
</gene>
<dbReference type="GO" id="GO:0052689">
    <property type="term" value="F:carboxylic ester hydrolase activity"/>
    <property type="evidence" value="ECO:0007669"/>
    <property type="project" value="UniProtKB-KW"/>
</dbReference>
<comment type="similarity">
    <text evidence="1 6">Belongs to the type-B carboxylesterase/lipase family.</text>
</comment>
<dbReference type="Gene3D" id="3.40.50.1820">
    <property type="entry name" value="alpha/beta hydrolase"/>
    <property type="match status" value="1"/>
</dbReference>
<keyword evidence="6" id="KW-0732">Signal</keyword>
<evidence type="ECO:0000256" key="3">
    <source>
        <dbReference type="ARBA" id="ARBA00022801"/>
    </source>
</evidence>
<evidence type="ECO:0000256" key="2">
    <source>
        <dbReference type="ARBA" id="ARBA00022487"/>
    </source>
</evidence>
<dbReference type="InterPro" id="IPR050309">
    <property type="entry name" value="Type-B_Carboxylest/Lipase"/>
</dbReference>
<dbReference type="EC" id="3.1.1.-" evidence="6"/>
<dbReference type="RefSeq" id="XP_026747787.1">
    <property type="nucleotide sequence ID" value="XM_026891986.1"/>
</dbReference>
<keyword evidence="3 6" id="KW-0378">Hydrolase</keyword>
<feature type="chain" id="PRO_5029032898" description="Carboxylic ester hydrolase" evidence="6">
    <location>
        <begin position="19"/>
        <end position="240"/>
    </location>
</feature>
<dbReference type="Pfam" id="PF00135">
    <property type="entry name" value="COesterase"/>
    <property type="match status" value="1"/>
</dbReference>
<feature type="signal peptide" evidence="6">
    <location>
        <begin position="1"/>
        <end position="18"/>
    </location>
</feature>
<dbReference type="PROSITE" id="PS00122">
    <property type="entry name" value="CARBOXYLESTERASE_B_1"/>
    <property type="match status" value="1"/>
</dbReference>
<dbReference type="OrthoDB" id="10039931at2759"/>
<evidence type="ECO:0000256" key="1">
    <source>
        <dbReference type="ARBA" id="ARBA00005964"/>
    </source>
</evidence>
<protein>
    <recommendedName>
        <fullName evidence="6">Carboxylic ester hydrolase</fullName>
        <ecNumber evidence="6">3.1.1.-</ecNumber>
    </recommendedName>
</protein>
<dbReference type="InterPro" id="IPR029058">
    <property type="entry name" value="AB_hydrolase_fold"/>
</dbReference>
<keyword evidence="2" id="KW-0719">Serine esterase</keyword>
<dbReference type="InParanoid" id="A0A7E5X5M4"/>
<evidence type="ECO:0000259" key="7">
    <source>
        <dbReference type="Pfam" id="PF00135"/>
    </source>
</evidence>
<evidence type="ECO:0000256" key="6">
    <source>
        <dbReference type="RuleBase" id="RU361235"/>
    </source>
</evidence>
<reference evidence="9" key="1">
    <citation type="submission" date="2025-08" db="UniProtKB">
        <authorList>
            <consortium name="RefSeq"/>
        </authorList>
    </citation>
    <scope>IDENTIFICATION</scope>
</reference>
<dbReference type="AlphaFoldDB" id="A0A7E5X5M4"/>
<sequence>MLFLNLFALSSVIVCVCPLEPSAVSVKTSIGEVLGRRGDHFTTFLGLPYGDVDDNDPLGPATPHPDFKTPFEAFSDLALCPQFVDGEATGTVHCLQLNVYTPNHVTAGDKLPVMVYIHGGAFVEGNSRLSTFSPKFLIRHDVIVVAFHYRLGKYGFPKQFPGRKENRNQGLKDQFLALKWVKRVIKDFGGDDENVTLFGHSAGSISSDMLLLYTQGLFHKVILQSGNAAFPGLIEHVDAK</sequence>
<feature type="domain" description="Carboxylesterase type B" evidence="7">
    <location>
        <begin position="24"/>
        <end position="235"/>
    </location>
</feature>
<evidence type="ECO:0000313" key="8">
    <source>
        <dbReference type="Proteomes" id="UP000322000"/>
    </source>
</evidence>
<proteinExistence type="inferred from homology"/>
<name>A0A7E5X5M4_TRINI</name>
<keyword evidence="5" id="KW-0325">Glycoprotein</keyword>
<keyword evidence="4" id="KW-1015">Disulfide bond</keyword>
<organism evidence="8 9">
    <name type="scientific">Trichoplusia ni</name>
    <name type="common">Cabbage looper</name>
    <dbReference type="NCBI Taxonomy" id="7111"/>
    <lineage>
        <taxon>Eukaryota</taxon>
        <taxon>Metazoa</taxon>
        <taxon>Ecdysozoa</taxon>
        <taxon>Arthropoda</taxon>
        <taxon>Hexapoda</taxon>
        <taxon>Insecta</taxon>
        <taxon>Pterygota</taxon>
        <taxon>Neoptera</taxon>
        <taxon>Endopterygota</taxon>
        <taxon>Lepidoptera</taxon>
        <taxon>Glossata</taxon>
        <taxon>Ditrysia</taxon>
        <taxon>Noctuoidea</taxon>
        <taxon>Noctuidae</taxon>
        <taxon>Plusiinae</taxon>
        <taxon>Trichoplusia</taxon>
    </lineage>
</organism>
<dbReference type="SUPFAM" id="SSF53474">
    <property type="entry name" value="alpha/beta-Hydrolases"/>
    <property type="match status" value="1"/>
</dbReference>
<dbReference type="Proteomes" id="UP000322000">
    <property type="component" value="Chromosome 3"/>
</dbReference>
<evidence type="ECO:0000256" key="5">
    <source>
        <dbReference type="ARBA" id="ARBA00023180"/>
    </source>
</evidence>